<dbReference type="EMBL" id="KV417333">
    <property type="protein sequence ID" value="KZO90852.1"/>
    <property type="molecule type" value="Genomic_DNA"/>
</dbReference>
<organism evidence="1 2">
    <name type="scientific">Calocera viscosa (strain TUFC12733)</name>
    <dbReference type="NCBI Taxonomy" id="1330018"/>
    <lineage>
        <taxon>Eukaryota</taxon>
        <taxon>Fungi</taxon>
        <taxon>Dikarya</taxon>
        <taxon>Basidiomycota</taxon>
        <taxon>Agaricomycotina</taxon>
        <taxon>Dacrymycetes</taxon>
        <taxon>Dacrymycetales</taxon>
        <taxon>Dacrymycetaceae</taxon>
        <taxon>Calocera</taxon>
    </lineage>
</organism>
<sequence>MVLGVDWVLPSKEQAEGASAESEVKELRRANARFCHRDHCQAGAPGSYVRRPKTPSNL</sequence>
<evidence type="ECO:0000313" key="2">
    <source>
        <dbReference type="Proteomes" id="UP000076738"/>
    </source>
</evidence>
<dbReference type="Proteomes" id="UP000076738">
    <property type="component" value="Unassembled WGS sequence"/>
</dbReference>
<reference evidence="1 2" key="1">
    <citation type="journal article" date="2016" name="Mol. Biol. Evol.">
        <title>Comparative Genomics of Early-Diverging Mushroom-Forming Fungi Provides Insights into the Origins of Lignocellulose Decay Capabilities.</title>
        <authorList>
            <person name="Nagy L.G."/>
            <person name="Riley R."/>
            <person name="Tritt A."/>
            <person name="Adam C."/>
            <person name="Daum C."/>
            <person name="Floudas D."/>
            <person name="Sun H."/>
            <person name="Yadav J.S."/>
            <person name="Pangilinan J."/>
            <person name="Larsson K.H."/>
            <person name="Matsuura K."/>
            <person name="Barry K."/>
            <person name="Labutti K."/>
            <person name="Kuo R."/>
            <person name="Ohm R.A."/>
            <person name="Bhattacharya S.S."/>
            <person name="Shirouzu T."/>
            <person name="Yoshinaga Y."/>
            <person name="Martin F.M."/>
            <person name="Grigoriev I.V."/>
            <person name="Hibbett D.S."/>
        </authorList>
    </citation>
    <scope>NUCLEOTIDE SEQUENCE [LARGE SCALE GENOMIC DNA]</scope>
    <source>
        <strain evidence="1 2">TUFC12733</strain>
    </source>
</reference>
<evidence type="ECO:0000313" key="1">
    <source>
        <dbReference type="EMBL" id="KZO90852.1"/>
    </source>
</evidence>
<keyword evidence="2" id="KW-1185">Reference proteome</keyword>
<dbReference type="AlphaFoldDB" id="A0A167GS70"/>
<proteinExistence type="predicted"/>
<protein>
    <submittedName>
        <fullName evidence="1">Uncharacterized protein</fullName>
    </submittedName>
</protein>
<accession>A0A167GS70</accession>
<gene>
    <name evidence="1" type="ORF">CALVIDRAFT_542318</name>
</gene>
<name>A0A167GS70_CALVF</name>